<feature type="domain" description="Serine aminopeptidase S33" evidence="3">
    <location>
        <begin position="133"/>
        <end position="388"/>
    </location>
</feature>
<sequence length="840" mass="93336">MDLRLTLPSTFLPPESPLLLRKCHPPTALRRWPGTDRAFPAPRSAPRLAVTAKKGAVIEGVSDEMNAIASQNLDFAPARRRVRSAFAQVQQQLDHCLFKMAPSGIREEEWYERNSRGLEIFCKSWLPKPGVRIKGALCFCHGYGDTCTFFFEGIAKHIAAWGYGVYAVDHPGFGLSEGLHGYIPSFDHIVDNVIEQYAKIKGASHKALSLSVIAHGRPEVRGLPCFLLGQSMGGAVALKANLKAPQDWDGVVLVAPMCKISEDVTPPEPAVKAITLLSRVLPKAKLVPQKDLAELVFRELKKRKMASYNVICYSDPVRLKTAVELLKTTKFIESKVEKVSSPLLILHGAADKVTDPLVSQFLYDKASSNDKTLKLYEGGYHGILEGEPDHVILTVLGDIISWLDHRRVPSRIQLLRILAEVVFLLLLWGLGSYSFYQSQVSILGPVGYGPTTLPLRHSDFLYVLQLRRKSHLWLPPLFNRSNSLLQIQQSPRSRTRVFISRLPSVVSVRASMSLLNQLFSRGLLGAKCKTCLTLAISRMKLLQNKRDMQLKLMRKEIAQFLQAGQEPIARIRVEHVIREQNIWAAYEILELFCEFILARVPILDSQRECPSELLEAVASIIFAAPRCSDVPDLLHVRNLFAAKYGKEFIAGATELRPDTSVNRTIIEKLSVSAPSDAVKLKVLKDVAEEYYVEWDSSKTEAEFSKKPEDLLNGPKQVYGGPALSQAPPKHGRPEYSTSTEAAHPTISAQRKEDPEFHQSPSPGNITSLLGQDGVIKSTNRNENPTPANDLKRDERPQSSEILEKARTAIAAAERATATARAAAQLANVKFGTPKLEEQKS</sequence>
<dbReference type="Pfam" id="PF03398">
    <property type="entry name" value="Ist1"/>
    <property type="match status" value="1"/>
</dbReference>
<feature type="compositionally biased region" description="Polar residues" evidence="2">
    <location>
        <begin position="776"/>
        <end position="786"/>
    </location>
</feature>
<comment type="similarity">
    <text evidence="1">Belongs to the IST1 family.</text>
</comment>
<dbReference type="Gene3D" id="1.20.1260.60">
    <property type="entry name" value="Vacuolar protein sorting-associated protein Ist1"/>
    <property type="match status" value="1"/>
</dbReference>
<dbReference type="PANTHER" id="PTHR11614">
    <property type="entry name" value="PHOSPHOLIPASE-RELATED"/>
    <property type="match status" value="1"/>
</dbReference>
<dbReference type="InterPro" id="IPR029058">
    <property type="entry name" value="AB_hydrolase_fold"/>
</dbReference>
<dbReference type="Pfam" id="PF12146">
    <property type="entry name" value="Hydrolase_4"/>
    <property type="match status" value="1"/>
</dbReference>
<keyword evidence="5" id="KW-1185">Reference proteome</keyword>
<dbReference type="GO" id="GO:0015031">
    <property type="term" value="P:protein transport"/>
    <property type="evidence" value="ECO:0007669"/>
    <property type="project" value="InterPro"/>
</dbReference>
<feature type="region of interest" description="Disordered" evidence="2">
    <location>
        <begin position="702"/>
        <end position="798"/>
    </location>
</feature>
<evidence type="ECO:0000313" key="4">
    <source>
        <dbReference type="EMBL" id="KAG5532421.1"/>
    </source>
</evidence>
<dbReference type="AlphaFoldDB" id="A0AAV6IUH1"/>
<dbReference type="Proteomes" id="UP000823749">
    <property type="component" value="Chromosome 9"/>
</dbReference>
<dbReference type="FunFam" id="3.40.50.1820:FF:000054">
    <property type="entry name" value="Alpha/beta-Hydrolases superfamily protein"/>
    <property type="match status" value="1"/>
</dbReference>
<evidence type="ECO:0000256" key="2">
    <source>
        <dbReference type="SAM" id="MobiDB-lite"/>
    </source>
</evidence>
<dbReference type="InterPro" id="IPR022742">
    <property type="entry name" value="Hydrolase_4"/>
</dbReference>
<feature type="compositionally biased region" description="Basic and acidic residues" evidence="2">
    <location>
        <begin position="789"/>
        <end position="798"/>
    </location>
</feature>
<comment type="caution">
    <text evidence="4">The sequence shown here is derived from an EMBL/GenBank/DDBJ whole genome shotgun (WGS) entry which is preliminary data.</text>
</comment>
<evidence type="ECO:0000313" key="5">
    <source>
        <dbReference type="Proteomes" id="UP000823749"/>
    </source>
</evidence>
<accession>A0AAV6IUH1</accession>
<organism evidence="4 5">
    <name type="scientific">Rhododendron griersonianum</name>
    <dbReference type="NCBI Taxonomy" id="479676"/>
    <lineage>
        <taxon>Eukaryota</taxon>
        <taxon>Viridiplantae</taxon>
        <taxon>Streptophyta</taxon>
        <taxon>Embryophyta</taxon>
        <taxon>Tracheophyta</taxon>
        <taxon>Spermatophyta</taxon>
        <taxon>Magnoliopsida</taxon>
        <taxon>eudicotyledons</taxon>
        <taxon>Gunneridae</taxon>
        <taxon>Pentapetalae</taxon>
        <taxon>asterids</taxon>
        <taxon>Ericales</taxon>
        <taxon>Ericaceae</taxon>
        <taxon>Ericoideae</taxon>
        <taxon>Rhodoreae</taxon>
        <taxon>Rhododendron</taxon>
    </lineage>
</organism>
<dbReference type="FunFam" id="1.20.1260.60:FF:000003">
    <property type="entry name" value="IST1-like protein isoform A"/>
    <property type="match status" value="1"/>
</dbReference>
<dbReference type="Gene3D" id="3.40.50.1820">
    <property type="entry name" value="alpha/beta hydrolase"/>
    <property type="match status" value="1"/>
</dbReference>
<name>A0AAV6IUH1_9ERIC</name>
<evidence type="ECO:0000256" key="1">
    <source>
        <dbReference type="ARBA" id="ARBA00005536"/>
    </source>
</evidence>
<gene>
    <name evidence="4" type="ORF">RHGRI_026901</name>
</gene>
<dbReference type="InterPro" id="IPR042277">
    <property type="entry name" value="IST1-like"/>
</dbReference>
<dbReference type="EMBL" id="JACTNZ010000009">
    <property type="protein sequence ID" value="KAG5532421.1"/>
    <property type="molecule type" value="Genomic_DNA"/>
</dbReference>
<dbReference type="SUPFAM" id="SSF53474">
    <property type="entry name" value="alpha/beta-Hydrolases"/>
    <property type="match status" value="1"/>
</dbReference>
<feature type="compositionally biased region" description="Polar residues" evidence="2">
    <location>
        <begin position="758"/>
        <end position="769"/>
    </location>
</feature>
<dbReference type="InterPro" id="IPR005061">
    <property type="entry name" value="Ist1"/>
</dbReference>
<evidence type="ECO:0000259" key="3">
    <source>
        <dbReference type="Pfam" id="PF12146"/>
    </source>
</evidence>
<reference evidence="4" key="1">
    <citation type="submission" date="2020-08" db="EMBL/GenBank/DDBJ databases">
        <title>Plant Genome Project.</title>
        <authorList>
            <person name="Zhang R.-G."/>
        </authorList>
    </citation>
    <scope>NUCLEOTIDE SEQUENCE</scope>
    <source>
        <strain evidence="4">WSP0</strain>
        <tissue evidence="4">Leaf</tissue>
    </source>
</reference>
<protein>
    <recommendedName>
        <fullName evidence="3">Serine aminopeptidase S33 domain-containing protein</fullName>
    </recommendedName>
</protein>
<proteinExistence type="inferred from homology"/>
<dbReference type="InterPro" id="IPR051044">
    <property type="entry name" value="MAG_DAG_Lipase"/>
</dbReference>